<evidence type="ECO:0000313" key="3">
    <source>
        <dbReference type="Proteomes" id="UP000629287"/>
    </source>
</evidence>
<dbReference type="GeneID" id="86833543"/>
<reference evidence="2 3" key="1">
    <citation type="submission" date="2020-10" db="EMBL/GenBank/DDBJ databases">
        <title>Sequencing the genomes of 1000 actinobacteria strains.</title>
        <authorList>
            <person name="Klenk H.-P."/>
        </authorList>
    </citation>
    <scope>NUCLEOTIDE SEQUENCE [LARGE SCALE GENOMIC DNA]</scope>
    <source>
        <strain evidence="2 3">DSM 41803</strain>
    </source>
</reference>
<proteinExistence type="predicted"/>
<gene>
    <name evidence="2" type="ORF">H4687_009255</name>
</gene>
<dbReference type="OrthoDB" id="4325605at2"/>
<dbReference type="AlphaFoldDB" id="A0A8I0PAS4"/>
<sequence length="403" mass="44416">MSELAIDTGDGGRVIDLSRERDAADRLPRGKAGGRYRCCSCGAKLIFTGPATPGSGFTPRFRHDGSAPGSDRCGAPAPHQADVQADLTVILDLRDQLVRALPGATICLQIDPQLAGQRWELPPALIVRRGDDVVIIERPRRLLTTPVVDTRLKTVRTQHGERATHWWFFDRDDVLHYDAAGTVKVRPHGKPDTHHKVRPTPVQRQIIQAGAAVCWIAKDTVLIPYGGHPGTYPVLEGEDWSGEMASWSKDWKISHPYPADGAAWWGLVPQQLLALGQHTGFRPAPAFRLMTALENVQHGREAHRRRLAREHAQSQEDHPVTAAADLLLLEVPADDAASTDDVPPPLAPPVPTEPLADTATAAATHPPVPPRPTQPPSTTSLPRIRSKGRRFSWRHLLPRRWRR</sequence>
<feature type="region of interest" description="Disordered" evidence="1">
    <location>
        <begin position="336"/>
        <end position="389"/>
    </location>
</feature>
<dbReference type="Proteomes" id="UP000629287">
    <property type="component" value="Unassembled WGS sequence"/>
</dbReference>
<feature type="compositionally biased region" description="Pro residues" evidence="1">
    <location>
        <begin position="366"/>
        <end position="375"/>
    </location>
</feature>
<comment type="caution">
    <text evidence="2">The sequence shown here is derived from an EMBL/GenBank/DDBJ whole genome shotgun (WGS) entry which is preliminary data.</text>
</comment>
<evidence type="ECO:0000313" key="2">
    <source>
        <dbReference type="EMBL" id="MBE1603026.1"/>
    </source>
</evidence>
<feature type="compositionally biased region" description="Pro residues" evidence="1">
    <location>
        <begin position="342"/>
        <end position="352"/>
    </location>
</feature>
<accession>A0A8I0PAS4</accession>
<feature type="compositionally biased region" description="Low complexity" evidence="1">
    <location>
        <begin position="353"/>
        <end position="365"/>
    </location>
</feature>
<evidence type="ECO:0000256" key="1">
    <source>
        <dbReference type="SAM" id="MobiDB-lite"/>
    </source>
</evidence>
<name>A0A8I0PAS4_9ACTN</name>
<keyword evidence="3" id="KW-1185">Reference proteome</keyword>
<dbReference type="RefSeq" id="WP_046915010.1">
    <property type="nucleotide sequence ID" value="NZ_JADBGF010000002.1"/>
</dbReference>
<organism evidence="2 3">
    <name type="scientific">Streptomyces stelliscabiei</name>
    <dbReference type="NCBI Taxonomy" id="146820"/>
    <lineage>
        <taxon>Bacteria</taxon>
        <taxon>Bacillati</taxon>
        <taxon>Actinomycetota</taxon>
        <taxon>Actinomycetes</taxon>
        <taxon>Kitasatosporales</taxon>
        <taxon>Streptomycetaceae</taxon>
        <taxon>Streptomyces</taxon>
    </lineage>
</organism>
<dbReference type="EMBL" id="JADBGF010000002">
    <property type="protein sequence ID" value="MBE1603026.1"/>
    <property type="molecule type" value="Genomic_DNA"/>
</dbReference>
<protein>
    <submittedName>
        <fullName evidence="2">Uncharacterized protein</fullName>
    </submittedName>
</protein>